<name>A0A9X2KRJ4_9SPHN</name>
<dbReference type="InterPro" id="IPR036388">
    <property type="entry name" value="WH-like_DNA-bd_sf"/>
</dbReference>
<dbReference type="Proteomes" id="UP001139486">
    <property type="component" value="Unassembled WGS sequence"/>
</dbReference>
<evidence type="ECO:0000256" key="2">
    <source>
        <dbReference type="ARBA" id="ARBA00023125"/>
    </source>
</evidence>
<reference evidence="7" key="1">
    <citation type="submission" date="2022-05" db="EMBL/GenBank/DDBJ databases">
        <title>Sphingomonas sp. strain RP10 Genome sequencing and assembly.</title>
        <authorList>
            <person name="Kim I."/>
        </authorList>
    </citation>
    <scope>NUCLEOTIDE SEQUENCE</scope>
    <source>
        <strain evidence="7">RP10</strain>
    </source>
</reference>
<dbReference type="RefSeq" id="WP_254290085.1">
    <property type="nucleotide sequence ID" value="NZ_JAMLDY010000020.1"/>
</dbReference>
<dbReference type="SMART" id="SM00346">
    <property type="entry name" value="HTH_ICLR"/>
    <property type="match status" value="1"/>
</dbReference>
<dbReference type="Gene3D" id="1.10.10.10">
    <property type="entry name" value="Winged helix-like DNA-binding domain superfamily/Winged helix DNA-binding domain"/>
    <property type="match status" value="1"/>
</dbReference>
<feature type="domain" description="IclR-ED" evidence="6">
    <location>
        <begin position="87"/>
        <end position="263"/>
    </location>
</feature>
<gene>
    <name evidence="7" type="ORF">M9979_14540</name>
</gene>
<dbReference type="Pfam" id="PF09339">
    <property type="entry name" value="HTH_IclR"/>
    <property type="match status" value="1"/>
</dbReference>
<sequence>MTTIASARADAADDAAEDTGRTAKAGTQTLDRGLDLLELAVRESGTVLQLAQRSGLSRAIAYRLVGSLAARGFLATGPGGQVRGGRQLLRLKHLVQDQTDLVALARPQLEWLAQESGLSAFMGRREGDESVHMLRIAGAERVAVITQPGTRRRLAETGLGKALLLDETEGSWRRLFGQAAEPHRQGDWPAQMRAAVERGVVLQCGPAPDHIHSVAAPVRDAAGRIVAAINVAAAAPYLSATRMDELAPLLRTAAAAIGEALGNMKPG</sequence>
<keyword evidence="1" id="KW-0805">Transcription regulation</keyword>
<feature type="region of interest" description="Disordered" evidence="4">
    <location>
        <begin position="1"/>
        <end position="24"/>
    </location>
</feature>
<dbReference type="AlphaFoldDB" id="A0A9X2KRJ4"/>
<keyword evidence="8" id="KW-1185">Reference proteome</keyword>
<dbReference type="InterPro" id="IPR005471">
    <property type="entry name" value="Tscrpt_reg_IclR_N"/>
</dbReference>
<organism evidence="7 8">
    <name type="scientific">Sphingomonas liriopis</name>
    <dbReference type="NCBI Taxonomy" id="2949094"/>
    <lineage>
        <taxon>Bacteria</taxon>
        <taxon>Pseudomonadati</taxon>
        <taxon>Pseudomonadota</taxon>
        <taxon>Alphaproteobacteria</taxon>
        <taxon>Sphingomonadales</taxon>
        <taxon>Sphingomonadaceae</taxon>
        <taxon>Sphingomonas</taxon>
    </lineage>
</organism>
<dbReference type="PROSITE" id="PS51077">
    <property type="entry name" value="HTH_ICLR"/>
    <property type="match status" value="1"/>
</dbReference>
<evidence type="ECO:0000313" key="8">
    <source>
        <dbReference type="Proteomes" id="UP001139486"/>
    </source>
</evidence>
<dbReference type="PROSITE" id="PS51078">
    <property type="entry name" value="ICLR_ED"/>
    <property type="match status" value="1"/>
</dbReference>
<accession>A0A9X2KRJ4</accession>
<dbReference type="GO" id="GO:0003700">
    <property type="term" value="F:DNA-binding transcription factor activity"/>
    <property type="evidence" value="ECO:0007669"/>
    <property type="project" value="TreeGrafter"/>
</dbReference>
<feature type="domain" description="HTH iclR-type" evidence="5">
    <location>
        <begin position="27"/>
        <end position="86"/>
    </location>
</feature>
<dbReference type="GO" id="GO:0045892">
    <property type="term" value="P:negative regulation of DNA-templated transcription"/>
    <property type="evidence" value="ECO:0007669"/>
    <property type="project" value="TreeGrafter"/>
</dbReference>
<evidence type="ECO:0000256" key="3">
    <source>
        <dbReference type="ARBA" id="ARBA00023163"/>
    </source>
</evidence>
<dbReference type="InterPro" id="IPR036390">
    <property type="entry name" value="WH_DNA-bd_sf"/>
</dbReference>
<dbReference type="Gene3D" id="3.30.450.40">
    <property type="match status" value="1"/>
</dbReference>
<evidence type="ECO:0000259" key="6">
    <source>
        <dbReference type="PROSITE" id="PS51078"/>
    </source>
</evidence>
<dbReference type="SUPFAM" id="SSF46785">
    <property type="entry name" value="Winged helix' DNA-binding domain"/>
    <property type="match status" value="1"/>
</dbReference>
<dbReference type="PANTHER" id="PTHR30136">
    <property type="entry name" value="HELIX-TURN-HELIX TRANSCRIPTIONAL REGULATOR, ICLR FAMILY"/>
    <property type="match status" value="1"/>
</dbReference>
<dbReference type="InterPro" id="IPR050707">
    <property type="entry name" value="HTH_MetabolicPath_Reg"/>
</dbReference>
<keyword evidence="2" id="KW-0238">DNA-binding</keyword>
<dbReference type="InterPro" id="IPR029016">
    <property type="entry name" value="GAF-like_dom_sf"/>
</dbReference>
<evidence type="ECO:0000313" key="7">
    <source>
        <dbReference type="EMBL" id="MCP3736090.1"/>
    </source>
</evidence>
<dbReference type="SUPFAM" id="SSF55781">
    <property type="entry name" value="GAF domain-like"/>
    <property type="match status" value="1"/>
</dbReference>
<proteinExistence type="predicted"/>
<dbReference type="GO" id="GO:0003677">
    <property type="term" value="F:DNA binding"/>
    <property type="evidence" value="ECO:0007669"/>
    <property type="project" value="UniProtKB-KW"/>
</dbReference>
<keyword evidence="3" id="KW-0804">Transcription</keyword>
<protein>
    <submittedName>
        <fullName evidence="7">Helix-turn-helix domain-containing protein</fullName>
    </submittedName>
</protein>
<dbReference type="EMBL" id="JAMLDY010000020">
    <property type="protein sequence ID" value="MCP3736090.1"/>
    <property type="molecule type" value="Genomic_DNA"/>
</dbReference>
<dbReference type="Pfam" id="PF01614">
    <property type="entry name" value="IclR_C"/>
    <property type="match status" value="1"/>
</dbReference>
<dbReference type="PANTHER" id="PTHR30136:SF24">
    <property type="entry name" value="HTH-TYPE TRANSCRIPTIONAL REPRESSOR ALLR"/>
    <property type="match status" value="1"/>
</dbReference>
<evidence type="ECO:0000256" key="1">
    <source>
        <dbReference type="ARBA" id="ARBA00023015"/>
    </source>
</evidence>
<evidence type="ECO:0000256" key="4">
    <source>
        <dbReference type="SAM" id="MobiDB-lite"/>
    </source>
</evidence>
<dbReference type="InterPro" id="IPR014757">
    <property type="entry name" value="Tscrpt_reg_IclR_C"/>
</dbReference>
<evidence type="ECO:0000259" key="5">
    <source>
        <dbReference type="PROSITE" id="PS51077"/>
    </source>
</evidence>
<comment type="caution">
    <text evidence="7">The sequence shown here is derived from an EMBL/GenBank/DDBJ whole genome shotgun (WGS) entry which is preliminary data.</text>
</comment>